<dbReference type="EMBL" id="QFFZ01000042">
    <property type="protein sequence ID" value="TEB09605.1"/>
    <property type="molecule type" value="Genomic_DNA"/>
</dbReference>
<reference evidence="3 4" key="1">
    <citation type="journal article" date="2018" name="Environ. Microbiol.">
        <title>Novel energy conservation strategies and behaviour of Pelotomaculum schinkii driving syntrophic propionate catabolism.</title>
        <authorList>
            <person name="Hidalgo-Ahumada C.A.P."/>
            <person name="Nobu M.K."/>
            <person name="Narihiro T."/>
            <person name="Tamaki H."/>
            <person name="Liu W.T."/>
            <person name="Kamagata Y."/>
            <person name="Stams A.J.M."/>
            <person name="Imachi H."/>
            <person name="Sousa D.Z."/>
        </authorList>
    </citation>
    <scope>NUCLEOTIDE SEQUENCE [LARGE SCALE GENOMIC DNA]</scope>
    <source>
        <strain evidence="3 4">MGP</strain>
    </source>
</reference>
<dbReference type="SUPFAM" id="SSF52540">
    <property type="entry name" value="P-loop containing nucleoside triphosphate hydrolases"/>
    <property type="match status" value="1"/>
</dbReference>
<dbReference type="InterPro" id="IPR027417">
    <property type="entry name" value="P-loop_NTPase"/>
</dbReference>
<dbReference type="Pfam" id="PF20469">
    <property type="entry name" value="OLD-like_TOPRIM"/>
    <property type="match status" value="1"/>
</dbReference>
<dbReference type="PANTHER" id="PTHR43581">
    <property type="entry name" value="ATP/GTP PHOSPHATASE"/>
    <property type="match status" value="1"/>
</dbReference>
<dbReference type="InterPro" id="IPR051396">
    <property type="entry name" value="Bact_Antivir_Def_Nuclease"/>
</dbReference>
<dbReference type="Gene3D" id="3.40.50.300">
    <property type="entry name" value="P-loop containing nucleotide triphosphate hydrolases"/>
    <property type="match status" value="2"/>
</dbReference>
<name>A0A4Y7RKV3_9FIRM</name>
<dbReference type="Pfam" id="PF13175">
    <property type="entry name" value="AAA_15"/>
    <property type="match status" value="2"/>
</dbReference>
<protein>
    <submittedName>
        <fullName evidence="3">DNA replication and repair protein RecF</fullName>
    </submittedName>
</protein>
<feature type="domain" description="Endonuclease GajA/Old nuclease/RecF-like AAA" evidence="1">
    <location>
        <begin position="281"/>
        <end position="349"/>
    </location>
</feature>
<evidence type="ECO:0000313" key="4">
    <source>
        <dbReference type="Proteomes" id="UP000297597"/>
    </source>
</evidence>
<accession>A0A4Y7RKV3</accession>
<dbReference type="PANTHER" id="PTHR43581:SF4">
    <property type="entry name" value="ATP_GTP PHOSPHATASE"/>
    <property type="match status" value="1"/>
</dbReference>
<evidence type="ECO:0000313" key="3">
    <source>
        <dbReference type="EMBL" id="TEB09605.1"/>
    </source>
</evidence>
<dbReference type="RefSeq" id="WP_205078050.1">
    <property type="nucleotide sequence ID" value="NZ_QFFZ01000042.1"/>
</dbReference>
<feature type="domain" description="Endonuclease GajA/Old nuclease/RecF-like AAA" evidence="1">
    <location>
        <begin position="1"/>
        <end position="79"/>
    </location>
</feature>
<proteinExistence type="predicted"/>
<evidence type="ECO:0000259" key="2">
    <source>
        <dbReference type="Pfam" id="PF20469"/>
    </source>
</evidence>
<dbReference type="InterPro" id="IPR041685">
    <property type="entry name" value="AAA_GajA/Old/RecF-like"/>
</dbReference>
<feature type="domain" description="OLD protein-like TOPRIM" evidence="2">
    <location>
        <begin position="396"/>
        <end position="466"/>
    </location>
</feature>
<dbReference type="Proteomes" id="UP000297597">
    <property type="component" value="Unassembled WGS sequence"/>
</dbReference>
<dbReference type="InterPro" id="IPR034139">
    <property type="entry name" value="TOPRIM_OLD"/>
</dbReference>
<evidence type="ECO:0000259" key="1">
    <source>
        <dbReference type="Pfam" id="PF13175"/>
    </source>
</evidence>
<sequence length="518" mass="58366">MKIVKLRINNFRGIKESHLLLPGHTVLVGDNNTGKSTILEAIDLVLGPERLSRRPIIDEHDFYRGQYLDNEKNPIDILVEAIIIDLSIDQQRHFRNHLEWWDTVENLLIKGPPPEATDRDGVVAALRLRFKGNYDAEEDDFVGATFFMSPEKEDGTYDIFGTRDKRLCGFLYLRTLRTGTRALSLERGSLLDIILRLKELRPQMWENVLEQLRRVSVASDPDIGISDVLESVQTAVRSLVPIECADAPTMRVSQLTREHLRQILTVFLGTGSLCDDGAEYAAPFHHQGTGTINTLVLSLLSMIAELKQNVIFAMEEPEIAIPPHTQKRIINSIISKSAQAIFTSHSPYVLEEFDPSHIVVVNRNNGILTGTPAQYPPTVKQKMYREEVKRRFCESLLARRVLIAEGKTEYDAFPVAAKRLHELFPDEYTSLEGLGIAMINAETDSQVAPLGDYFRKLGKTVFAVFDKQSEESRTNIIAVIDHAFEAPEKGFENVVVNGSSETALRRYAIFLIDNPSLA</sequence>
<keyword evidence="4" id="KW-1185">Reference proteome</keyword>
<comment type="caution">
    <text evidence="3">The sequence shown here is derived from an EMBL/GenBank/DDBJ whole genome shotgun (WGS) entry which is preliminary data.</text>
</comment>
<dbReference type="AlphaFoldDB" id="A0A4Y7RKV3"/>
<organism evidence="3 4">
    <name type="scientific">Pelotomaculum propionicicum</name>
    <dbReference type="NCBI Taxonomy" id="258475"/>
    <lineage>
        <taxon>Bacteria</taxon>
        <taxon>Bacillati</taxon>
        <taxon>Bacillota</taxon>
        <taxon>Clostridia</taxon>
        <taxon>Eubacteriales</taxon>
        <taxon>Desulfotomaculaceae</taxon>
        <taxon>Pelotomaculum</taxon>
    </lineage>
</organism>
<gene>
    <name evidence="3" type="primary">recF_2</name>
    <name evidence="3" type="ORF">Pmgp_02974</name>
</gene>